<dbReference type="RefSeq" id="WP_224002446.1">
    <property type="nucleotide sequence ID" value="NZ_CAJZAF010000012.1"/>
</dbReference>
<sequence length="330" mass="34586">MRPLTVVRSLASLLFVAGSLGTLPGRAEANIASTFPQKLIRMVVTFPAGGGTDALARLIGTDLSKTLGQPVVVDNRPGASGNIGAEFVAKSPADGYTLLIVNSSFAINPGVFKKLSFDPKNDFNAVSTFASVPSVISVPQNSGLRTFKDLLAAGKSATPLSYASCGNGTPQHLAGELLKMSAKIDMLHVPYKGCAPAIADVLGGQAEVSINTLPNTVPYLKSNKLRALAVTTKTRSPLLPDVPSVSELGVTGYDVDQWFGILAPAHTPPQIVQKLNAEIAKAVAKPEIKASLAQRGFATTTSTPAEFQKLVNGDIDRWQKLASKINLIAD</sequence>
<dbReference type="PANTHER" id="PTHR42928:SF5">
    <property type="entry name" value="BLR1237 PROTEIN"/>
    <property type="match status" value="1"/>
</dbReference>
<dbReference type="Gene3D" id="3.40.190.10">
    <property type="entry name" value="Periplasmic binding protein-like II"/>
    <property type="match status" value="1"/>
</dbReference>
<evidence type="ECO:0000256" key="1">
    <source>
        <dbReference type="ARBA" id="ARBA00006987"/>
    </source>
</evidence>
<comment type="caution">
    <text evidence="2">The sequence shown here is derived from an EMBL/GenBank/DDBJ whole genome shotgun (WGS) entry which is preliminary data.</text>
</comment>
<dbReference type="CDD" id="cd13578">
    <property type="entry name" value="PBP2_Bug27"/>
    <property type="match status" value="1"/>
</dbReference>
<keyword evidence="3" id="KW-1185">Reference proteome</keyword>
<dbReference type="Gene3D" id="3.40.190.150">
    <property type="entry name" value="Bordetella uptake gene, domain 1"/>
    <property type="match status" value="1"/>
</dbReference>
<dbReference type="SUPFAM" id="SSF53850">
    <property type="entry name" value="Periplasmic binding protein-like II"/>
    <property type="match status" value="1"/>
</dbReference>
<comment type="similarity">
    <text evidence="1">Belongs to the UPF0065 (bug) family.</text>
</comment>
<dbReference type="InterPro" id="IPR005064">
    <property type="entry name" value="BUG"/>
</dbReference>
<organism evidence="2 3">
    <name type="scientific">Cupriavidus pinatubonensis</name>
    <dbReference type="NCBI Taxonomy" id="248026"/>
    <lineage>
        <taxon>Bacteria</taxon>
        <taxon>Pseudomonadati</taxon>
        <taxon>Pseudomonadota</taxon>
        <taxon>Betaproteobacteria</taxon>
        <taxon>Burkholderiales</taxon>
        <taxon>Burkholderiaceae</taxon>
        <taxon>Cupriavidus</taxon>
    </lineage>
</organism>
<dbReference type="InterPro" id="IPR042100">
    <property type="entry name" value="Bug_dom1"/>
</dbReference>
<dbReference type="PIRSF" id="PIRSF017082">
    <property type="entry name" value="YflP"/>
    <property type="match status" value="1"/>
</dbReference>
<accession>A0ABN7YMA9</accession>
<name>A0ABN7YMA9_9BURK</name>
<protein>
    <recommendedName>
        <fullName evidence="4">Twin-arginine translocation pathway signal</fullName>
    </recommendedName>
</protein>
<evidence type="ECO:0000313" key="3">
    <source>
        <dbReference type="Proteomes" id="UP000701702"/>
    </source>
</evidence>
<dbReference type="Pfam" id="PF03401">
    <property type="entry name" value="TctC"/>
    <property type="match status" value="1"/>
</dbReference>
<reference evidence="2 3" key="1">
    <citation type="submission" date="2021-08" db="EMBL/GenBank/DDBJ databases">
        <authorList>
            <person name="Peeters C."/>
        </authorList>
    </citation>
    <scope>NUCLEOTIDE SEQUENCE [LARGE SCALE GENOMIC DNA]</scope>
    <source>
        <strain evidence="2 3">LMG 23994</strain>
    </source>
</reference>
<proteinExistence type="inferred from homology"/>
<dbReference type="PANTHER" id="PTHR42928">
    <property type="entry name" value="TRICARBOXYLATE-BINDING PROTEIN"/>
    <property type="match status" value="1"/>
</dbReference>
<dbReference type="Proteomes" id="UP000701702">
    <property type="component" value="Unassembled WGS sequence"/>
</dbReference>
<gene>
    <name evidence="2" type="ORF">LMG23994_02510</name>
</gene>
<evidence type="ECO:0008006" key="4">
    <source>
        <dbReference type="Google" id="ProtNLM"/>
    </source>
</evidence>
<evidence type="ECO:0000313" key="2">
    <source>
        <dbReference type="EMBL" id="CAG9172972.1"/>
    </source>
</evidence>
<dbReference type="EMBL" id="CAJZAF010000012">
    <property type="protein sequence ID" value="CAG9172972.1"/>
    <property type="molecule type" value="Genomic_DNA"/>
</dbReference>